<dbReference type="Gene3D" id="3.60.15.10">
    <property type="entry name" value="Ribonuclease Z/Hydroxyacylglutathione hydrolase-like"/>
    <property type="match status" value="1"/>
</dbReference>
<dbReference type="AlphaFoldDB" id="J9D3R3"/>
<evidence type="ECO:0000313" key="2">
    <source>
        <dbReference type="EMBL" id="EJX07296.1"/>
    </source>
</evidence>
<proteinExistence type="predicted"/>
<dbReference type="PANTHER" id="PTHR47619">
    <property type="entry name" value="METALLO-HYDROLASE YYCJ-RELATED"/>
    <property type="match status" value="1"/>
</dbReference>
<organism evidence="2">
    <name type="scientific">gut metagenome</name>
    <dbReference type="NCBI Taxonomy" id="749906"/>
    <lineage>
        <taxon>unclassified sequences</taxon>
        <taxon>metagenomes</taxon>
        <taxon>organismal metagenomes</taxon>
    </lineage>
</organism>
<evidence type="ECO:0000259" key="1">
    <source>
        <dbReference type="Pfam" id="PF00753"/>
    </source>
</evidence>
<feature type="non-terminal residue" evidence="2">
    <location>
        <position position="105"/>
    </location>
</feature>
<comment type="caution">
    <text evidence="2">The sequence shown here is derived from an EMBL/GenBank/DDBJ whole genome shotgun (WGS) entry which is preliminary data.</text>
</comment>
<dbReference type="Pfam" id="PF00753">
    <property type="entry name" value="Lactamase_B"/>
    <property type="match status" value="1"/>
</dbReference>
<protein>
    <submittedName>
        <fullName evidence="2">Metallo-beta-lactamase superfamily protein</fullName>
    </submittedName>
</protein>
<feature type="domain" description="Metallo-beta-lactamase" evidence="1">
    <location>
        <begin position="10"/>
        <end position="83"/>
    </location>
</feature>
<dbReference type="InterPro" id="IPR036866">
    <property type="entry name" value="RibonucZ/Hydroxyglut_hydro"/>
</dbReference>
<sequence>MKFICLGSGSSGNCYYINADGYGIIIDMGIGLRGLKKHFRDYGLNMGQINSILVTHDHTDHVKSVGALSQDFHVPVYTSQEVHNGMDRNCLMTKKIKAEEKKVIT</sequence>
<gene>
    <name evidence="2" type="ORF">EVA_04595</name>
</gene>
<dbReference type="InterPro" id="IPR052533">
    <property type="entry name" value="WalJ/YycJ-like"/>
</dbReference>
<dbReference type="EMBL" id="AMCI01000914">
    <property type="protein sequence ID" value="EJX07296.1"/>
    <property type="molecule type" value="Genomic_DNA"/>
</dbReference>
<dbReference type="PANTHER" id="PTHR47619:SF1">
    <property type="entry name" value="EXODEOXYRIBONUCLEASE WALJ"/>
    <property type="match status" value="1"/>
</dbReference>
<dbReference type="InterPro" id="IPR001279">
    <property type="entry name" value="Metallo-B-lactamas"/>
</dbReference>
<reference evidence="2" key="1">
    <citation type="journal article" date="2012" name="PLoS ONE">
        <title>Gene sets for utilization of primary and secondary nutrition supplies in the distal gut of endangered iberian lynx.</title>
        <authorList>
            <person name="Alcaide M."/>
            <person name="Messina E."/>
            <person name="Richter M."/>
            <person name="Bargiela R."/>
            <person name="Peplies J."/>
            <person name="Huws S.A."/>
            <person name="Newbold C.J."/>
            <person name="Golyshin P.N."/>
            <person name="Simon M.A."/>
            <person name="Lopez G."/>
            <person name="Yakimov M.M."/>
            <person name="Ferrer M."/>
        </authorList>
    </citation>
    <scope>NUCLEOTIDE SEQUENCE</scope>
</reference>
<name>J9D3R3_9ZZZZ</name>
<dbReference type="SUPFAM" id="SSF56281">
    <property type="entry name" value="Metallo-hydrolase/oxidoreductase"/>
    <property type="match status" value="1"/>
</dbReference>
<accession>J9D3R3</accession>